<evidence type="ECO:0000256" key="1">
    <source>
        <dbReference type="ARBA" id="ARBA00010990"/>
    </source>
</evidence>
<name>A0AAC8VEF9_9GAMM</name>
<dbReference type="InterPro" id="IPR008278">
    <property type="entry name" value="4-PPantetheinyl_Trfase_dom"/>
</dbReference>
<dbReference type="GO" id="GO:0019878">
    <property type="term" value="P:lysine biosynthetic process via aminoadipic acid"/>
    <property type="evidence" value="ECO:0007669"/>
    <property type="project" value="TreeGrafter"/>
</dbReference>
<dbReference type="AlphaFoldDB" id="A0AAC8VEF9"/>
<proteinExistence type="inferred from homology"/>
<evidence type="ECO:0000313" key="4">
    <source>
        <dbReference type="EMBL" id="ALB02199.1"/>
    </source>
</evidence>
<dbReference type="Gene3D" id="3.90.470.20">
    <property type="entry name" value="4'-phosphopantetheinyl transferase domain"/>
    <property type="match status" value="2"/>
</dbReference>
<dbReference type="PANTHER" id="PTHR12215">
    <property type="entry name" value="PHOSPHOPANTETHEINE TRANSFERASE"/>
    <property type="match status" value="1"/>
</dbReference>
<evidence type="ECO:0000259" key="3">
    <source>
        <dbReference type="Pfam" id="PF01648"/>
    </source>
</evidence>
<dbReference type="RefSeq" id="WP_064461621.1">
    <property type="nucleotide sequence ID" value="NZ_CP012505.1"/>
</dbReference>
<dbReference type="EMBL" id="CP012505">
    <property type="protein sequence ID" value="ALB02199.1"/>
    <property type="molecule type" value="Genomic_DNA"/>
</dbReference>
<gene>
    <name evidence="4" type="ORF">ACH24_06430</name>
</gene>
<dbReference type="Pfam" id="PF01648">
    <property type="entry name" value="ACPS"/>
    <property type="match status" value="1"/>
</dbReference>
<evidence type="ECO:0000313" key="5">
    <source>
        <dbReference type="Proteomes" id="UP000242800"/>
    </source>
</evidence>
<dbReference type="GO" id="GO:0005829">
    <property type="term" value="C:cytosol"/>
    <property type="evidence" value="ECO:0007669"/>
    <property type="project" value="TreeGrafter"/>
</dbReference>
<sequence length="212" mass="24945">MSQASAFILDFEKYKAEHIKSWLFSRNIDLSQLTNKQEIFSQFIRYFVLEEFYHISSPVFFNQHGKPYLEDNSIFFNISHTLTKLIIAVADQEIGVDIEKLSARQNIIRIARRYFSELECYELTISDNPNKDFYTLWTLKEAQVKRNSLGIAKGLSSSNFSKVNNFWLSNTYPDDFVTFFYDELIISICCKNIAAEKINLFEIVDFKFKIQL</sequence>
<protein>
    <submittedName>
        <fullName evidence="4">4-phosphopantetheinyl transferase</fullName>
    </submittedName>
</protein>
<dbReference type="InterPro" id="IPR050559">
    <property type="entry name" value="P-Pant_transferase_sf"/>
</dbReference>
<dbReference type="Proteomes" id="UP000242800">
    <property type="component" value="Chromosome"/>
</dbReference>
<dbReference type="PANTHER" id="PTHR12215:SF10">
    <property type="entry name" value="L-AMINOADIPATE-SEMIALDEHYDE DEHYDROGENASE-PHOSPHOPANTETHEINYL TRANSFERASE"/>
    <property type="match status" value="1"/>
</dbReference>
<organism evidence="4 5">
    <name type="scientific">Francisella persica ATCC VR-331</name>
    <dbReference type="NCBI Taxonomy" id="1086726"/>
    <lineage>
        <taxon>Bacteria</taxon>
        <taxon>Pseudomonadati</taxon>
        <taxon>Pseudomonadota</taxon>
        <taxon>Gammaproteobacteria</taxon>
        <taxon>Thiotrichales</taxon>
        <taxon>Francisellaceae</taxon>
        <taxon>Francisella</taxon>
    </lineage>
</organism>
<comment type="similarity">
    <text evidence="1">Belongs to the P-Pant transferase superfamily. Gsp/Sfp/HetI/AcpT family.</text>
</comment>
<dbReference type="InterPro" id="IPR037143">
    <property type="entry name" value="4-PPantetheinyl_Trfase_dom_sf"/>
</dbReference>
<dbReference type="SUPFAM" id="SSF56214">
    <property type="entry name" value="4'-phosphopantetheinyl transferase"/>
    <property type="match status" value="2"/>
</dbReference>
<feature type="domain" description="4'-phosphopantetheinyl transferase" evidence="3">
    <location>
        <begin position="94"/>
        <end position="161"/>
    </location>
</feature>
<dbReference type="GO" id="GO:0008897">
    <property type="term" value="F:holo-[acyl-carrier-protein] synthase activity"/>
    <property type="evidence" value="ECO:0007669"/>
    <property type="project" value="InterPro"/>
</dbReference>
<accession>A0AAC8VEF9</accession>
<dbReference type="GO" id="GO:0000287">
    <property type="term" value="F:magnesium ion binding"/>
    <property type="evidence" value="ECO:0007669"/>
    <property type="project" value="InterPro"/>
</dbReference>
<reference evidence="4 5" key="1">
    <citation type="journal article" date="2016" name="Int. J. Syst. Evol. Microbiol.">
        <title>Reclassification of Wolbachia persica as Francisella persica comb. nov. and emended description of the family Francisellaceae.</title>
        <authorList>
            <person name="Larson M.A."/>
            <person name="Nalbantoglu U."/>
            <person name="Sayood K."/>
            <person name="Zentz E.B."/>
            <person name="Cer R.Z."/>
            <person name="Iwen P.C."/>
            <person name="Francesconi S.C."/>
            <person name="Bishop-Lilly K.A."/>
            <person name="Mokashi V.P."/>
            <person name="Sjostedt A."/>
            <person name="Hinrichs S.H."/>
        </authorList>
    </citation>
    <scope>NUCLEOTIDE SEQUENCE [LARGE SCALE GENOMIC DNA]</scope>
    <source>
        <strain evidence="4 5">FSC845</strain>
    </source>
</reference>
<evidence type="ECO:0000256" key="2">
    <source>
        <dbReference type="ARBA" id="ARBA00022679"/>
    </source>
</evidence>
<dbReference type="KEGG" id="fper:ACH24_06430"/>
<keyword evidence="2 4" id="KW-0808">Transferase</keyword>
<keyword evidence="5" id="KW-1185">Reference proteome</keyword>